<keyword evidence="3 6" id="KW-0479">Metal-binding</keyword>
<evidence type="ECO:0000256" key="3">
    <source>
        <dbReference type="ARBA" id="ARBA00022723"/>
    </source>
</evidence>
<sequence>MPEHCWLAQPLAGCLDRCRELATTFRPGSGPARSKRNIHGGTEPVTDLDLHIQELICDALTALWPGVPVIAEEKRSGLAPLPADCFVLDPIDGTLPLIRGSPHYAIALCLVTASHPAAAVIDLPAYRIRLSGTPTTLHTSGNLDALPTFTPDTVLTSPRQERLARPALTGLTPPLTARAVPTATVKMVLVALGRARTALYLPASGSHAAPWDYAAAALTVAASGGRVVDDGGRDLARTLPTTIRGWQADAAHHHPAVNLLTRPSRSL</sequence>
<evidence type="ECO:0000256" key="1">
    <source>
        <dbReference type="ARBA" id="ARBA00001946"/>
    </source>
</evidence>
<dbReference type="PANTHER" id="PTHR43200">
    <property type="entry name" value="PHOSPHATASE"/>
    <property type="match status" value="1"/>
</dbReference>
<dbReference type="GO" id="GO:0016791">
    <property type="term" value="F:phosphatase activity"/>
    <property type="evidence" value="ECO:0007669"/>
    <property type="project" value="UniProtKB-ARBA"/>
</dbReference>
<name>A0A5S4EXP6_9ACTN</name>
<dbReference type="Gene3D" id="3.40.190.80">
    <property type="match status" value="1"/>
</dbReference>
<evidence type="ECO:0000256" key="6">
    <source>
        <dbReference type="PIRSR" id="PIRSR600760-2"/>
    </source>
</evidence>
<dbReference type="Gene3D" id="3.30.540.10">
    <property type="entry name" value="Fructose-1,6-Bisphosphatase, subunit A, domain 1"/>
    <property type="match status" value="1"/>
</dbReference>
<feature type="binding site" evidence="6">
    <location>
        <position position="92"/>
    </location>
    <ligand>
        <name>Mg(2+)</name>
        <dbReference type="ChEBI" id="CHEBI:18420"/>
        <label>1</label>
        <note>catalytic</note>
    </ligand>
</feature>
<evidence type="ECO:0000256" key="2">
    <source>
        <dbReference type="ARBA" id="ARBA00009759"/>
    </source>
</evidence>
<feature type="binding site" evidence="6">
    <location>
        <position position="89"/>
    </location>
    <ligand>
        <name>Mg(2+)</name>
        <dbReference type="ChEBI" id="CHEBI:18420"/>
        <label>1</label>
        <note>catalytic</note>
    </ligand>
</feature>
<comment type="similarity">
    <text evidence="2">Belongs to the inositol monophosphatase superfamily.</text>
</comment>
<comment type="caution">
    <text evidence="7">The sequence shown here is derived from an EMBL/GenBank/DDBJ whole genome shotgun (WGS) entry which is preliminary data.</text>
</comment>
<dbReference type="RefSeq" id="WP_138673381.1">
    <property type="nucleotide sequence ID" value="NZ_VCKY01000306.1"/>
</dbReference>
<keyword evidence="5 6" id="KW-0460">Magnesium</keyword>
<dbReference type="GO" id="GO:0046872">
    <property type="term" value="F:metal ion binding"/>
    <property type="evidence" value="ECO:0007669"/>
    <property type="project" value="UniProtKB-KW"/>
</dbReference>
<dbReference type="SUPFAM" id="SSF56655">
    <property type="entry name" value="Carbohydrate phosphatase"/>
    <property type="match status" value="1"/>
</dbReference>
<dbReference type="PRINTS" id="PR00377">
    <property type="entry name" value="IMPHPHTASES"/>
</dbReference>
<gene>
    <name evidence="7" type="ORF">ETD86_48510</name>
</gene>
<feature type="binding site" evidence="6">
    <location>
        <position position="212"/>
    </location>
    <ligand>
        <name>Mg(2+)</name>
        <dbReference type="ChEBI" id="CHEBI:18420"/>
        <label>1</label>
        <note>catalytic</note>
    </ligand>
</feature>
<evidence type="ECO:0000256" key="4">
    <source>
        <dbReference type="ARBA" id="ARBA00022801"/>
    </source>
</evidence>
<dbReference type="Pfam" id="PF00459">
    <property type="entry name" value="Inositol_P"/>
    <property type="match status" value="1"/>
</dbReference>
<comment type="cofactor">
    <cofactor evidence="1 6">
        <name>Mg(2+)</name>
        <dbReference type="ChEBI" id="CHEBI:18420"/>
    </cofactor>
</comment>
<evidence type="ECO:0000313" key="7">
    <source>
        <dbReference type="EMBL" id="TMR08274.1"/>
    </source>
</evidence>
<accession>A0A5S4EXP6</accession>
<reference evidence="7 8" key="1">
    <citation type="submission" date="2019-05" db="EMBL/GenBank/DDBJ databases">
        <title>Draft genome sequence of Nonomuraea turkmeniaca DSM 43926.</title>
        <authorList>
            <person name="Saricaoglu S."/>
            <person name="Isik K."/>
        </authorList>
    </citation>
    <scope>NUCLEOTIDE SEQUENCE [LARGE SCALE GENOMIC DNA]</scope>
    <source>
        <strain evidence="7 8">DSM 43926</strain>
    </source>
</reference>
<evidence type="ECO:0000313" key="8">
    <source>
        <dbReference type="Proteomes" id="UP000309128"/>
    </source>
</evidence>
<feature type="binding site" evidence="6">
    <location>
        <position position="91"/>
    </location>
    <ligand>
        <name>Mg(2+)</name>
        <dbReference type="ChEBI" id="CHEBI:18420"/>
        <label>1</label>
        <note>catalytic</note>
    </ligand>
</feature>
<dbReference type="OrthoDB" id="5195781at2"/>
<dbReference type="InterPro" id="IPR000760">
    <property type="entry name" value="Inositol_monophosphatase-like"/>
</dbReference>
<protein>
    <recommendedName>
        <fullName evidence="9">Inositol-phosphate phosphatase</fullName>
    </recommendedName>
</protein>
<dbReference type="EMBL" id="VCKY01000306">
    <property type="protein sequence ID" value="TMR08274.1"/>
    <property type="molecule type" value="Genomic_DNA"/>
</dbReference>
<dbReference type="PANTHER" id="PTHR43200:SF6">
    <property type="entry name" value="3'(2'),5'-BISPHOSPHATE NUCLEOTIDASE"/>
    <property type="match status" value="1"/>
</dbReference>
<organism evidence="7 8">
    <name type="scientific">Nonomuraea turkmeniaca</name>
    <dbReference type="NCBI Taxonomy" id="103838"/>
    <lineage>
        <taxon>Bacteria</taxon>
        <taxon>Bacillati</taxon>
        <taxon>Actinomycetota</taxon>
        <taxon>Actinomycetes</taxon>
        <taxon>Streptosporangiales</taxon>
        <taxon>Streptosporangiaceae</taxon>
        <taxon>Nonomuraea</taxon>
    </lineage>
</organism>
<dbReference type="Proteomes" id="UP000309128">
    <property type="component" value="Unassembled WGS sequence"/>
</dbReference>
<keyword evidence="8" id="KW-1185">Reference proteome</keyword>
<dbReference type="AlphaFoldDB" id="A0A5S4EXP6"/>
<proteinExistence type="inferred from homology"/>
<evidence type="ECO:0008006" key="9">
    <source>
        <dbReference type="Google" id="ProtNLM"/>
    </source>
</evidence>
<evidence type="ECO:0000256" key="5">
    <source>
        <dbReference type="ARBA" id="ARBA00022842"/>
    </source>
</evidence>
<feature type="binding site" evidence="6">
    <location>
        <position position="72"/>
    </location>
    <ligand>
        <name>Mg(2+)</name>
        <dbReference type="ChEBI" id="CHEBI:18420"/>
        <label>1</label>
        <note>catalytic</note>
    </ligand>
</feature>
<dbReference type="InterPro" id="IPR051090">
    <property type="entry name" value="Inositol_monoP_superfamily"/>
</dbReference>
<keyword evidence="4" id="KW-0378">Hydrolase</keyword>